<keyword evidence="1" id="KW-0472">Membrane</keyword>
<dbReference type="Proteomes" id="UP000198885">
    <property type="component" value="Unassembled WGS sequence"/>
</dbReference>
<keyword evidence="3" id="KW-1185">Reference proteome</keyword>
<organism evidence="2 3">
    <name type="scientific">Tranquillimonas rosea</name>
    <dbReference type="NCBI Taxonomy" id="641238"/>
    <lineage>
        <taxon>Bacteria</taxon>
        <taxon>Pseudomonadati</taxon>
        <taxon>Pseudomonadota</taxon>
        <taxon>Alphaproteobacteria</taxon>
        <taxon>Rhodobacterales</taxon>
        <taxon>Roseobacteraceae</taxon>
        <taxon>Tranquillimonas</taxon>
    </lineage>
</organism>
<evidence type="ECO:0000313" key="3">
    <source>
        <dbReference type="Proteomes" id="UP000198885"/>
    </source>
</evidence>
<proteinExistence type="predicted"/>
<dbReference type="STRING" id="641238.SAMN04490244_104268"/>
<protein>
    <submittedName>
        <fullName evidence="2">PEP-CTERM protein-sorting domain-containing protein</fullName>
    </submittedName>
</protein>
<keyword evidence="1" id="KW-0812">Transmembrane</keyword>
<name>A0A1H9TMN6_9RHOB</name>
<dbReference type="EMBL" id="FOGU01000004">
    <property type="protein sequence ID" value="SER98317.1"/>
    <property type="molecule type" value="Genomic_DNA"/>
</dbReference>
<dbReference type="RefSeq" id="WP_092691948.1">
    <property type="nucleotide sequence ID" value="NZ_CBDDGO010000004.1"/>
</dbReference>
<reference evidence="2 3" key="1">
    <citation type="submission" date="2016-10" db="EMBL/GenBank/DDBJ databases">
        <authorList>
            <person name="de Groot N.N."/>
        </authorList>
    </citation>
    <scope>NUCLEOTIDE SEQUENCE [LARGE SCALE GENOMIC DNA]</scope>
    <source>
        <strain evidence="2 3">DSM 23042</strain>
    </source>
</reference>
<accession>A0A1H9TMN6</accession>
<keyword evidence="1" id="KW-1133">Transmembrane helix</keyword>
<evidence type="ECO:0000313" key="2">
    <source>
        <dbReference type="EMBL" id="SER98317.1"/>
    </source>
</evidence>
<gene>
    <name evidence="2" type="ORF">SAMN04490244_104268</name>
</gene>
<feature type="transmembrane region" description="Helical" evidence="1">
    <location>
        <begin position="28"/>
        <end position="50"/>
    </location>
</feature>
<evidence type="ECO:0000256" key="1">
    <source>
        <dbReference type="SAM" id="Phobius"/>
    </source>
</evidence>
<dbReference type="AlphaFoldDB" id="A0A1H9TMN6"/>
<sequence>MIAILLGLASALWGGFLARRRKGSRLDIAQYAAAFGIAGFLVGLILTVVASRVL</sequence>